<sequence>MSTSSNKSGANSGNDTSNTFELVAKPMPKTSMYDEGSGATIFVFGPTDGGDRGILIEARALPGGQPMEGIPCSIISLTPPDSVTSGVMTLPIGETRFTDANGVAEFPVTYRRDLGLFSPATFVVAGGPSYKNYRIIFRRCASNPDEATYMAVCYPGRPELGEAYADPHLRVYGIAGSYVHPATGVPEIKDPVHARLFQTDGSLMWEVAAKAEFSEIQKTLSFRYDETLTGIEQTYNIGSMNVEATMDLAGEYHIGRRRIDVNNDFPPLLENSQAPFLYAPVKSAPVGEPIYLQWPTYANKQPGEEYRLSSGDGLSVQIFPFEFGEVALARIIGNKAFSPVIDLFREVDGKSTLIDRVLLRWE</sequence>
<gene>
    <name evidence="2" type="ORF">PCA31118_01023</name>
</gene>
<feature type="region of interest" description="Disordered" evidence="1">
    <location>
        <begin position="1"/>
        <end position="20"/>
    </location>
</feature>
<reference evidence="2 3" key="1">
    <citation type="submission" date="2019-08" db="EMBL/GenBank/DDBJ databases">
        <authorList>
            <person name="Peeters C."/>
        </authorList>
    </citation>
    <scope>NUCLEOTIDE SEQUENCE [LARGE SCALE GENOMIC DNA]</scope>
    <source>
        <strain evidence="2 3">LMG 31118</strain>
    </source>
</reference>
<name>A0A5E4ZQ05_9BURK</name>
<keyword evidence="3" id="KW-1185">Reference proteome</keyword>
<protein>
    <submittedName>
        <fullName evidence="2">Uncharacterized protein</fullName>
    </submittedName>
</protein>
<dbReference type="OrthoDB" id="9817320at2"/>
<accession>A0A5E4ZQ05</accession>
<organism evidence="2 3">
    <name type="scientific">Pandoraea captiosa</name>
    <dbReference type="NCBI Taxonomy" id="2508302"/>
    <lineage>
        <taxon>Bacteria</taxon>
        <taxon>Pseudomonadati</taxon>
        <taxon>Pseudomonadota</taxon>
        <taxon>Betaproteobacteria</taxon>
        <taxon>Burkholderiales</taxon>
        <taxon>Burkholderiaceae</taxon>
        <taxon>Pandoraea</taxon>
    </lineage>
</organism>
<dbReference type="AlphaFoldDB" id="A0A5E4ZQ05"/>
<proteinExistence type="predicted"/>
<evidence type="ECO:0000313" key="3">
    <source>
        <dbReference type="Proteomes" id="UP000414136"/>
    </source>
</evidence>
<evidence type="ECO:0000313" key="2">
    <source>
        <dbReference type="EMBL" id="VVE62472.1"/>
    </source>
</evidence>
<evidence type="ECO:0000256" key="1">
    <source>
        <dbReference type="SAM" id="MobiDB-lite"/>
    </source>
</evidence>
<dbReference type="EMBL" id="CABPSQ010000001">
    <property type="protein sequence ID" value="VVE62472.1"/>
    <property type="molecule type" value="Genomic_DNA"/>
</dbReference>
<dbReference type="RefSeq" id="WP_150623482.1">
    <property type="nucleotide sequence ID" value="NZ_CABPSQ010000001.1"/>
</dbReference>
<dbReference type="Proteomes" id="UP000414136">
    <property type="component" value="Unassembled WGS sequence"/>
</dbReference>